<reference evidence="1 2" key="1">
    <citation type="submission" date="2017-11" db="EMBL/GenBank/DDBJ databases">
        <title>Draft Genome Sequence of Lactobacillus curieae NBRC 111893 isolated from Koso, a Japanese sugar-Vegetable Fermented Beverage.</title>
        <authorList>
            <person name="Chiou T.Y."/>
            <person name="Oshima K."/>
            <person name="Suda W."/>
            <person name="Hattori M."/>
            <person name="Takahashi T."/>
        </authorList>
    </citation>
    <scope>NUCLEOTIDE SEQUENCE [LARGE SCALE GENOMIC DNA]</scope>
    <source>
        <strain evidence="1 2">NBRC111893</strain>
    </source>
</reference>
<dbReference type="EMBL" id="BEXA01000002">
    <property type="protein sequence ID" value="GAY73179.1"/>
    <property type="molecule type" value="Genomic_DNA"/>
</dbReference>
<dbReference type="Proteomes" id="UP000286974">
    <property type="component" value="Unassembled WGS sequence"/>
</dbReference>
<accession>A0A401FLB9</accession>
<evidence type="ECO:0000313" key="1">
    <source>
        <dbReference type="EMBL" id="GAY73179.1"/>
    </source>
</evidence>
<dbReference type="AlphaFoldDB" id="A0A401FLB9"/>
<proteinExistence type="predicted"/>
<protein>
    <submittedName>
        <fullName evidence="1">Uncharacterized protein</fullName>
    </submittedName>
</protein>
<name>A0A401FLB9_9LACO</name>
<gene>
    <name evidence="1" type="ORF">NBRC111893_1325</name>
</gene>
<organism evidence="1 2">
    <name type="scientific">Lentilactobacillus kosonis</name>
    <dbReference type="NCBI Taxonomy" id="2810561"/>
    <lineage>
        <taxon>Bacteria</taxon>
        <taxon>Bacillati</taxon>
        <taxon>Bacillota</taxon>
        <taxon>Bacilli</taxon>
        <taxon>Lactobacillales</taxon>
        <taxon>Lactobacillaceae</taxon>
        <taxon>Lentilactobacillus</taxon>
    </lineage>
</organism>
<sequence>MNRQSEGETIKQSAKKGFVSIRVSSSTEAPIEDIMPNEIFNIINPSSHNSDLE</sequence>
<keyword evidence="2" id="KW-1185">Reference proteome</keyword>
<comment type="caution">
    <text evidence="1">The sequence shown here is derived from an EMBL/GenBank/DDBJ whole genome shotgun (WGS) entry which is preliminary data.</text>
</comment>
<evidence type="ECO:0000313" key="2">
    <source>
        <dbReference type="Proteomes" id="UP000286974"/>
    </source>
</evidence>